<feature type="region of interest" description="Disordered" evidence="1">
    <location>
        <begin position="1"/>
        <end position="23"/>
    </location>
</feature>
<reference evidence="2 3" key="1">
    <citation type="submission" date="2024-10" db="EMBL/GenBank/DDBJ databases">
        <title>Updated reference genomes for cyclostephanoid diatoms.</title>
        <authorList>
            <person name="Roberts W.R."/>
            <person name="Alverson A.J."/>
        </authorList>
    </citation>
    <scope>NUCLEOTIDE SEQUENCE [LARGE SCALE GENOMIC DNA]</scope>
    <source>
        <strain evidence="2 3">AJA010-31</strain>
    </source>
</reference>
<feature type="region of interest" description="Disordered" evidence="1">
    <location>
        <begin position="45"/>
        <end position="65"/>
    </location>
</feature>
<dbReference type="Proteomes" id="UP001530400">
    <property type="component" value="Unassembled WGS sequence"/>
</dbReference>
<dbReference type="InterPro" id="IPR036910">
    <property type="entry name" value="HMG_box_dom_sf"/>
</dbReference>
<sequence length="367" mass="40848">MSRTTSKSSSKAKPKPHRKVPAPYSPYTIFFRLERHLLLQSSASNHAVPPTFDPSHHDPHDHPHRPAKYRHVKLPPYWYSSAHRAIEEKNRRHRKSAVETMSKEQLTSEISARWKNLDEETLGYVKRLSAVEKKRVKSLLAEMDRDGEREEAKEDKEFIKIKTLQKRAVSKMMDPVKIDTSNSAEAAPASRATSESSSSSSSLVCSVPLKKHRIHLMSEVTAASASFATAAASSVAAAARNTTALPSMHTFNTWHNVARESMMYPALSGYHMPGLTSLHDPYLCSILSTNPSYWTYAPSNALLRLEASARLRREEELLLSSLATSNAALSGKAEEETNSCTTAARTEEDVFAADVLQLIRHGSEPSK</sequence>
<comment type="caution">
    <text evidence="2">The sequence shown here is derived from an EMBL/GenBank/DDBJ whole genome shotgun (WGS) entry which is preliminary data.</text>
</comment>
<dbReference type="AlphaFoldDB" id="A0ABD3PN68"/>
<protein>
    <recommendedName>
        <fullName evidence="4">HMG box domain-containing protein</fullName>
    </recommendedName>
</protein>
<dbReference type="Gene3D" id="1.10.30.10">
    <property type="entry name" value="High mobility group box domain"/>
    <property type="match status" value="1"/>
</dbReference>
<evidence type="ECO:0000313" key="3">
    <source>
        <dbReference type="Proteomes" id="UP001530400"/>
    </source>
</evidence>
<evidence type="ECO:0000256" key="1">
    <source>
        <dbReference type="SAM" id="MobiDB-lite"/>
    </source>
</evidence>
<accession>A0ABD3PN68</accession>
<dbReference type="EMBL" id="JALLPJ020000538">
    <property type="protein sequence ID" value="KAL3789131.1"/>
    <property type="molecule type" value="Genomic_DNA"/>
</dbReference>
<evidence type="ECO:0008006" key="4">
    <source>
        <dbReference type="Google" id="ProtNLM"/>
    </source>
</evidence>
<evidence type="ECO:0000313" key="2">
    <source>
        <dbReference type="EMBL" id="KAL3789131.1"/>
    </source>
</evidence>
<feature type="region of interest" description="Disordered" evidence="1">
    <location>
        <begin position="179"/>
        <end position="201"/>
    </location>
</feature>
<keyword evidence="3" id="KW-1185">Reference proteome</keyword>
<feature type="compositionally biased region" description="Basic residues" evidence="1">
    <location>
        <begin position="10"/>
        <end position="20"/>
    </location>
</feature>
<organism evidence="2 3">
    <name type="scientific">Cyclotella atomus</name>
    <dbReference type="NCBI Taxonomy" id="382360"/>
    <lineage>
        <taxon>Eukaryota</taxon>
        <taxon>Sar</taxon>
        <taxon>Stramenopiles</taxon>
        <taxon>Ochrophyta</taxon>
        <taxon>Bacillariophyta</taxon>
        <taxon>Coscinodiscophyceae</taxon>
        <taxon>Thalassiosirophycidae</taxon>
        <taxon>Stephanodiscales</taxon>
        <taxon>Stephanodiscaceae</taxon>
        <taxon>Cyclotella</taxon>
    </lineage>
</organism>
<proteinExistence type="predicted"/>
<gene>
    <name evidence="2" type="ORF">ACHAWO_012664</name>
</gene>
<name>A0ABD3PN68_9STRA</name>
<feature type="compositionally biased region" description="Low complexity" evidence="1">
    <location>
        <begin position="181"/>
        <end position="201"/>
    </location>
</feature>